<dbReference type="SUPFAM" id="SSF47781">
    <property type="entry name" value="RuvA domain 2-like"/>
    <property type="match status" value="1"/>
</dbReference>
<evidence type="ECO:0000313" key="5">
    <source>
        <dbReference type="Proteomes" id="UP000267128"/>
    </source>
</evidence>
<keyword evidence="4" id="KW-0238">DNA-binding</keyword>
<feature type="domain" description="Helix-hairpin-helix DNA-binding motif class 1" evidence="3">
    <location>
        <begin position="240"/>
        <end position="259"/>
    </location>
</feature>
<feature type="region of interest" description="Disordered" evidence="1">
    <location>
        <begin position="90"/>
        <end position="116"/>
    </location>
</feature>
<evidence type="ECO:0000256" key="1">
    <source>
        <dbReference type="SAM" id="MobiDB-lite"/>
    </source>
</evidence>
<dbReference type="InterPro" id="IPR003583">
    <property type="entry name" value="Hlx-hairpin-Hlx_DNA-bd_motif"/>
</dbReference>
<dbReference type="GO" id="GO:0015627">
    <property type="term" value="C:type II protein secretion system complex"/>
    <property type="evidence" value="ECO:0007669"/>
    <property type="project" value="TreeGrafter"/>
</dbReference>
<sequence length="262" mass="26461">MPETVDHETGSGGDPPPPVVVPDPGRHSRARREGLRVVERVEARLPGPLRGRLALRATHLVVVSALVTLGVAVALWTALRAAPEEVPVPMAHTSPAATSGPPGPATGAPSALAPSGSASPSAAVQVVVDIVGKVRRPGVATLPAGSRVVDALRRAGGARTGVDLSTLNLARVLVDGEQIVVGRQAGPAQQAPAPGSAPGTPVSLNTAGLEQLESLPGVGPVTAQKILDWRTEHGAFGSVDELLEVDGIGAKTLANLSPHVVL</sequence>
<comment type="caution">
    <text evidence="4">The sequence shown here is derived from an EMBL/GenBank/DDBJ whole genome shotgun (WGS) entry which is preliminary data.</text>
</comment>
<dbReference type="PANTHER" id="PTHR21180:SF32">
    <property type="entry name" value="ENDONUCLEASE_EXONUCLEASE_PHOSPHATASE FAMILY DOMAIN-CONTAINING PROTEIN 1"/>
    <property type="match status" value="1"/>
</dbReference>
<name>A0A3N0CKK5_9ACTN</name>
<dbReference type="OrthoDB" id="9758724at2"/>
<keyword evidence="2" id="KW-0812">Transmembrane</keyword>
<dbReference type="Pfam" id="PF12836">
    <property type="entry name" value="HHH_3"/>
    <property type="match status" value="1"/>
</dbReference>
<feature type="compositionally biased region" description="Low complexity" evidence="1">
    <location>
        <begin position="93"/>
        <end position="116"/>
    </location>
</feature>
<dbReference type="InterPro" id="IPR051675">
    <property type="entry name" value="Endo/Exo/Phosphatase_dom_1"/>
</dbReference>
<protein>
    <submittedName>
        <fullName evidence="4">ComEA family DNA-binding protein</fullName>
    </submittedName>
</protein>
<dbReference type="GO" id="GO:0003677">
    <property type="term" value="F:DNA binding"/>
    <property type="evidence" value="ECO:0007669"/>
    <property type="project" value="UniProtKB-KW"/>
</dbReference>
<keyword evidence="5" id="KW-1185">Reference proteome</keyword>
<evidence type="ECO:0000256" key="2">
    <source>
        <dbReference type="SAM" id="Phobius"/>
    </source>
</evidence>
<keyword evidence="2" id="KW-0472">Membrane</keyword>
<dbReference type="GO" id="GO:0006281">
    <property type="term" value="P:DNA repair"/>
    <property type="evidence" value="ECO:0007669"/>
    <property type="project" value="InterPro"/>
</dbReference>
<dbReference type="InterPro" id="IPR010994">
    <property type="entry name" value="RuvA_2-like"/>
</dbReference>
<dbReference type="GO" id="GO:0015628">
    <property type="term" value="P:protein secretion by the type II secretion system"/>
    <property type="evidence" value="ECO:0007669"/>
    <property type="project" value="TreeGrafter"/>
</dbReference>
<feature type="domain" description="Helix-hairpin-helix DNA-binding motif class 1" evidence="3">
    <location>
        <begin position="210"/>
        <end position="229"/>
    </location>
</feature>
<dbReference type="Pfam" id="PF10531">
    <property type="entry name" value="SLBB"/>
    <property type="match status" value="1"/>
</dbReference>
<proteinExistence type="predicted"/>
<accession>A0A3N0CKK5</accession>
<keyword evidence="2" id="KW-1133">Transmembrane helix</keyword>
<gene>
    <name evidence="4" type="ORF">EFK50_08395</name>
</gene>
<dbReference type="PANTHER" id="PTHR21180">
    <property type="entry name" value="ENDONUCLEASE/EXONUCLEASE/PHOSPHATASE FAMILY DOMAIN-CONTAINING PROTEIN 1"/>
    <property type="match status" value="1"/>
</dbReference>
<feature type="region of interest" description="Disordered" evidence="1">
    <location>
        <begin position="1"/>
        <end position="32"/>
    </location>
</feature>
<feature type="transmembrane region" description="Helical" evidence="2">
    <location>
        <begin position="60"/>
        <end position="79"/>
    </location>
</feature>
<dbReference type="EMBL" id="RJSE01000006">
    <property type="protein sequence ID" value="RNL63801.1"/>
    <property type="molecule type" value="Genomic_DNA"/>
</dbReference>
<dbReference type="Gene3D" id="1.10.150.320">
    <property type="entry name" value="Photosystem II 12 kDa extrinsic protein"/>
    <property type="match status" value="1"/>
</dbReference>
<dbReference type="AlphaFoldDB" id="A0A3N0CKK5"/>
<reference evidence="4 5" key="1">
    <citation type="submission" date="2018-11" db="EMBL/GenBank/DDBJ databases">
        <authorList>
            <person name="Li F."/>
        </authorList>
    </citation>
    <scope>NUCLEOTIDE SEQUENCE [LARGE SCALE GENOMIC DNA]</scope>
    <source>
        <strain evidence="4 5">Gsoil 097</strain>
    </source>
</reference>
<evidence type="ECO:0000259" key="3">
    <source>
        <dbReference type="SMART" id="SM00278"/>
    </source>
</evidence>
<evidence type="ECO:0000313" key="4">
    <source>
        <dbReference type="EMBL" id="RNL63801.1"/>
    </source>
</evidence>
<dbReference type="InterPro" id="IPR019554">
    <property type="entry name" value="Soluble_ligand-bd"/>
</dbReference>
<dbReference type="Gene3D" id="3.10.560.10">
    <property type="entry name" value="Outer membrane lipoprotein wza domain like"/>
    <property type="match status" value="1"/>
</dbReference>
<organism evidence="4 5">
    <name type="scientific">Nocardioides marmoriginsengisoli</name>
    <dbReference type="NCBI Taxonomy" id="661483"/>
    <lineage>
        <taxon>Bacteria</taxon>
        <taxon>Bacillati</taxon>
        <taxon>Actinomycetota</taxon>
        <taxon>Actinomycetes</taxon>
        <taxon>Propionibacteriales</taxon>
        <taxon>Nocardioidaceae</taxon>
        <taxon>Nocardioides</taxon>
    </lineage>
</organism>
<dbReference type="Proteomes" id="UP000267128">
    <property type="component" value="Unassembled WGS sequence"/>
</dbReference>
<dbReference type="SMART" id="SM00278">
    <property type="entry name" value="HhH1"/>
    <property type="match status" value="2"/>
</dbReference>